<dbReference type="Pfam" id="PF08241">
    <property type="entry name" value="Methyltransf_11"/>
    <property type="match status" value="1"/>
</dbReference>
<dbReference type="InterPro" id="IPR029063">
    <property type="entry name" value="SAM-dependent_MTases_sf"/>
</dbReference>
<name>A0ABZ2KLJ6_9BACT</name>
<keyword evidence="4" id="KW-1185">Reference proteome</keyword>
<dbReference type="Proteomes" id="UP001379533">
    <property type="component" value="Chromosome"/>
</dbReference>
<keyword evidence="3" id="KW-0808">Transferase</keyword>
<sequence length="286" mass="31628">MTSEASVQETSPQETSPQETSLQDLYRTGDAVRPQLADAKQAADRHGPLLDFVKRTCGNARGSLLEVGCGDGWVSWLLSEAGFDVTGIDLHAEGHVPTPHERLVFRQGSALDLPFPDASFDVVVTNQTVEHLPDPERGLREMVRVLRPRGQLIVVGPNLLSPLASVYAATRWVWQNRPRSTIFVRKPGMPRHPLGNTLPEVLGLMVRNWALIGRKLIEPHPSFTMREPDVVPPFHGDNDATYLCNPIDLKRRLPDFGCKVTQVGAYDRPPGSWILVGGTWIAGEKL</sequence>
<proteinExistence type="predicted"/>
<dbReference type="InterPro" id="IPR013216">
    <property type="entry name" value="Methyltransf_11"/>
</dbReference>
<feature type="region of interest" description="Disordered" evidence="1">
    <location>
        <begin position="1"/>
        <end position="22"/>
    </location>
</feature>
<feature type="domain" description="Methyltransferase type 11" evidence="2">
    <location>
        <begin position="65"/>
        <end position="154"/>
    </location>
</feature>
<dbReference type="InterPro" id="IPR050508">
    <property type="entry name" value="Methyltransf_Superfamily"/>
</dbReference>
<evidence type="ECO:0000256" key="1">
    <source>
        <dbReference type="SAM" id="MobiDB-lite"/>
    </source>
</evidence>
<evidence type="ECO:0000313" key="3">
    <source>
        <dbReference type="EMBL" id="WXA97940.1"/>
    </source>
</evidence>
<reference evidence="3 4" key="1">
    <citation type="submission" date="2021-12" db="EMBL/GenBank/DDBJ databases">
        <title>Discovery of the Pendulisporaceae a myxobacterial family with distinct sporulation behavior and unique specialized metabolism.</title>
        <authorList>
            <person name="Garcia R."/>
            <person name="Popoff A."/>
            <person name="Bader C.D."/>
            <person name="Loehr J."/>
            <person name="Walesch S."/>
            <person name="Walt C."/>
            <person name="Boldt J."/>
            <person name="Bunk B."/>
            <person name="Haeckl F.J.F.P.J."/>
            <person name="Gunesch A.P."/>
            <person name="Birkelbach J."/>
            <person name="Nuebel U."/>
            <person name="Pietschmann T."/>
            <person name="Bach T."/>
            <person name="Mueller R."/>
        </authorList>
    </citation>
    <scope>NUCLEOTIDE SEQUENCE [LARGE SCALE GENOMIC DNA]</scope>
    <source>
        <strain evidence="3 4">MSr12523</strain>
    </source>
</reference>
<dbReference type="GO" id="GO:0032259">
    <property type="term" value="P:methylation"/>
    <property type="evidence" value="ECO:0007669"/>
    <property type="project" value="UniProtKB-KW"/>
</dbReference>
<keyword evidence="3" id="KW-0489">Methyltransferase</keyword>
<accession>A0ABZ2KLJ6</accession>
<gene>
    <name evidence="3" type="ORF">LZC95_13995</name>
</gene>
<dbReference type="CDD" id="cd02440">
    <property type="entry name" value="AdoMet_MTases"/>
    <property type="match status" value="1"/>
</dbReference>
<dbReference type="Gene3D" id="3.40.50.150">
    <property type="entry name" value="Vaccinia Virus protein VP39"/>
    <property type="match status" value="1"/>
</dbReference>
<dbReference type="RefSeq" id="WP_394848557.1">
    <property type="nucleotide sequence ID" value="NZ_CP089982.1"/>
</dbReference>
<organism evidence="3 4">
    <name type="scientific">Pendulispora brunnea</name>
    <dbReference type="NCBI Taxonomy" id="2905690"/>
    <lineage>
        <taxon>Bacteria</taxon>
        <taxon>Pseudomonadati</taxon>
        <taxon>Myxococcota</taxon>
        <taxon>Myxococcia</taxon>
        <taxon>Myxococcales</taxon>
        <taxon>Sorangiineae</taxon>
        <taxon>Pendulisporaceae</taxon>
        <taxon>Pendulispora</taxon>
    </lineage>
</organism>
<protein>
    <submittedName>
        <fullName evidence="3">Class I SAM-dependent methyltransferase</fullName>
    </submittedName>
</protein>
<dbReference type="GO" id="GO:0008168">
    <property type="term" value="F:methyltransferase activity"/>
    <property type="evidence" value="ECO:0007669"/>
    <property type="project" value="UniProtKB-KW"/>
</dbReference>
<dbReference type="EMBL" id="CP089982">
    <property type="protein sequence ID" value="WXA97940.1"/>
    <property type="molecule type" value="Genomic_DNA"/>
</dbReference>
<dbReference type="SUPFAM" id="SSF53335">
    <property type="entry name" value="S-adenosyl-L-methionine-dependent methyltransferases"/>
    <property type="match status" value="1"/>
</dbReference>
<evidence type="ECO:0000313" key="4">
    <source>
        <dbReference type="Proteomes" id="UP001379533"/>
    </source>
</evidence>
<dbReference type="PANTHER" id="PTHR42912">
    <property type="entry name" value="METHYLTRANSFERASE"/>
    <property type="match status" value="1"/>
</dbReference>
<evidence type="ECO:0000259" key="2">
    <source>
        <dbReference type="Pfam" id="PF08241"/>
    </source>
</evidence>